<comment type="subcellular location">
    <subcellularLocation>
        <location evidence="1 11">Cytoplasm</location>
    </subcellularLocation>
</comment>
<keyword evidence="7" id="KW-0788">Thiol protease</keyword>
<evidence type="ECO:0000259" key="13">
    <source>
        <dbReference type="Pfam" id="PF03416"/>
    </source>
</evidence>
<evidence type="ECO:0000256" key="1">
    <source>
        <dbReference type="ARBA" id="ARBA00004496"/>
    </source>
</evidence>
<keyword evidence="5 11" id="KW-0645">Protease</keyword>
<feature type="region of interest" description="Disordered" evidence="12">
    <location>
        <begin position="18"/>
        <end position="49"/>
    </location>
</feature>
<accession>A0A183AXG6</accession>
<name>A0A183AXG6_9TREM</name>
<evidence type="ECO:0000256" key="6">
    <source>
        <dbReference type="ARBA" id="ARBA00022801"/>
    </source>
</evidence>
<keyword evidence="8 11" id="KW-0653">Protein transport</keyword>
<dbReference type="GO" id="GO:0034727">
    <property type="term" value="P:piecemeal microautophagy of the nucleus"/>
    <property type="evidence" value="ECO:0007669"/>
    <property type="project" value="TreeGrafter"/>
</dbReference>
<dbReference type="PANTHER" id="PTHR22624:SF49">
    <property type="entry name" value="CYSTEINE PROTEASE"/>
    <property type="match status" value="1"/>
</dbReference>
<evidence type="ECO:0000256" key="2">
    <source>
        <dbReference type="ARBA" id="ARBA00010958"/>
    </source>
</evidence>
<evidence type="ECO:0000313" key="15">
    <source>
        <dbReference type="Proteomes" id="UP000272942"/>
    </source>
</evidence>
<evidence type="ECO:0000256" key="3">
    <source>
        <dbReference type="ARBA" id="ARBA00022448"/>
    </source>
</evidence>
<keyword evidence="4 11" id="KW-0963">Cytoplasm</keyword>
<evidence type="ECO:0000313" key="14">
    <source>
        <dbReference type="EMBL" id="VDP88779.1"/>
    </source>
</evidence>
<evidence type="ECO:0000256" key="5">
    <source>
        <dbReference type="ARBA" id="ARBA00022670"/>
    </source>
</evidence>
<keyword evidence="3" id="KW-0813">Transport</keyword>
<dbReference type="WBParaSite" id="ECPE_0001168601-mRNA-1">
    <property type="protein sequence ID" value="ECPE_0001168601-mRNA-1"/>
    <property type="gene ID" value="ECPE_0001168601"/>
</dbReference>
<dbReference type="SUPFAM" id="SSF54001">
    <property type="entry name" value="Cysteine proteinases"/>
    <property type="match status" value="1"/>
</dbReference>
<feature type="region of interest" description="Disordered" evidence="12">
    <location>
        <begin position="185"/>
        <end position="234"/>
    </location>
</feature>
<dbReference type="GO" id="GO:0019786">
    <property type="term" value="F:protein-phosphatidylethanolamide deconjugating activity"/>
    <property type="evidence" value="ECO:0007669"/>
    <property type="project" value="InterPro"/>
</dbReference>
<keyword evidence="15" id="KW-1185">Reference proteome</keyword>
<sequence length="340" mass="37561">MLNREALIASLVNSDDDDDDEDYLNVDRSLKDAPHKPHNRPTGSSTDQLKFSTSDHVRNAWNQLKFGWSLRYWPQFSKDTPVVFLGSWYSPVDGIFNQFPKYVSPTGTFSDFADDFSSRLWFSYRCSFVPLCTDPSSSILPSCPNNGTSNSCSNGNTHGSDASVKPIPATPPIASWVQSERSLSVDKASMVPANSSTGWSDSTESDTDSSPTQDCPHPDRTPGGSTSQSHTVGSSWQARLRALKRVVAYEPVDRGIPLSVQTSDSGWGCMIRSGQMLLAQALSVHLLGRHWRLFHRGSVLLCVFTATFTPTSLFEVMTQKFPQQRNAHGANLPGHKIRQK</sequence>
<comment type="similarity">
    <text evidence="2 11">Belongs to the peptidase C54 family.</text>
</comment>
<feature type="compositionally biased region" description="Low complexity" evidence="12">
    <location>
        <begin position="195"/>
        <end position="214"/>
    </location>
</feature>
<dbReference type="GO" id="GO:0004197">
    <property type="term" value="F:cysteine-type endopeptidase activity"/>
    <property type="evidence" value="ECO:0007669"/>
    <property type="project" value="TreeGrafter"/>
</dbReference>
<gene>
    <name evidence="14" type="ORF">ECPE_LOCUS11651</name>
</gene>
<dbReference type="GO" id="GO:0016485">
    <property type="term" value="P:protein processing"/>
    <property type="evidence" value="ECO:0007669"/>
    <property type="project" value="TreeGrafter"/>
</dbReference>
<dbReference type="GO" id="GO:0015031">
    <property type="term" value="P:protein transport"/>
    <property type="evidence" value="ECO:0007669"/>
    <property type="project" value="UniProtKB-KW"/>
</dbReference>
<evidence type="ECO:0000256" key="12">
    <source>
        <dbReference type="SAM" id="MobiDB-lite"/>
    </source>
</evidence>
<dbReference type="InterPro" id="IPR038765">
    <property type="entry name" value="Papain-like_cys_pep_sf"/>
</dbReference>
<comment type="catalytic activity">
    <reaction evidence="10">
        <text>[protein]-C-terminal L-amino acid-glycyl-phosphatidylethanolamide + H2O = [protein]-C-terminal L-amino acid-glycine + a 1,2-diacyl-sn-glycero-3-phosphoethanolamine</text>
        <dbReference type="Rhea" id="RHEA:67548"/>
        <dbReference type="Rhea" id="RHEA-COMP:17323"/>
        <dbReference type="Rhea" id="RHEA-COMP:17324"/>
        <dbReference type="ChEBI" id="CHEBI:15377"/>
        <dbReference type="ChEBI" id="CHEBI:64612"/>
        <dbReference type="ChEBI" id="CHEBI:172940"/>
        <dbReference type="ChEBI" id="CHEBI:172941"/>
    </reaction>
    <physiologicalReaction direction="left-to-right" evidence="10">
        <dbReference type="Rhea" id="RHEA:67549"/>
    </physiologicalReaction>
</comment>
<dbReference type="EMBL" id="UZAN01051248">
    <property type="protein sequence ID" value="VDP88779.1"/>
    <property type="molecule type" value="Genomic_DNA"/>
</dbReference>
<evidence type="ECO:0000313" key="16">
    <source>
        <dbReference type="WBParaSite" id="ECPE_0001168601-mRNA-1"/>
    </source>
</evidence>
<evidence type="ECO:0000256" key="11">
    <source>
        <dbReference type="RuleBase" id="RU363115"/>
    </source>
</evidence>
<evidence type="ECO:0000256" key="10">
    <source>
        <dbReference type="ARBA" id="ARBA00029362"/>
    </source>
</evidence>
<evidence type="ECO:0000256" key="8">
    <source>
        <dbReference type="ARBA" id="ARBA00022927"/>
    </source>
</evidence>
<evidence type="ECO:0000256" key="7">
    <source>
        <dbReference type="ARBA" id="ARBA00022807"/>
    </source>
</evidence>
<organism evidence="16">
    <name type="scientific">Echinostoma caproni</name>
    <dbReference type="NCBI Taxonomy" id="27848"/>
    <lineage>
        <taxon>Eukaryota</taxon>
        <taxon>Metazoa</taxon>
        <taxon>Spiralia</taxon>
        <taxon>Lophotrochozoa</taxon>
        <taxon>Platyhelminthes</taxon>
        <taxon>Trematoda</taxon>
        <taxon>Digenea</taxon>
        <taxon>Plagiorchiida</taxon>
        <taxon>Echinostomata</taxon>
        <taxon>Echinostomatoidea</taxon>
        <taxon>Echinostomatidae</taxon>
        <taxon>Echinostoma</taxon>
    </lineage>
</organism>
<reference evidence="14 15" key="2">
    <citation type="submission" date="2018-11" db="EMBL/GenBank/DDBJ databases">
        <authorList>
            <consortium name="Pathogen Informatics"/>
        </authorList>
    </citation>
    <scope>NUCLEOTIDE SEQUENCE [LARGE SCALE GENOMIC DNA]</scope>
    <source>
        <strain evidence="14 15">Egypt</strain>
    </source>
</reference>
<protein>
    <recommendedName>
        <fullName evidence="11">Cysteine protease</fullName>
        <ecNumber evidence="11">3.4.22.-</ecNumber>
    </recommendedName>
</protein>
<feature type="domain" description="Peptidase C54 catalytic" evidence="13">
    <location>
        <begin position="110"/>
        <end position="293"/>
    </location>
</feature>
<dbReference type="OrthoDB" id="2960936at2759"/>
<proteinExistence type="inferred from homology"/>
<dbReference type="AlphaFoldDB" id="A0A183AXG6"/>
<dbReference type="Pfam" id="PF03416">
    <property type="entry name" value="Peptidase_C54"/>
    <property type="match status" value="1"/>
</dbReference>
<dbReference type="GO" id="GO:0035973">
    <property type="term" value="P:aggrephagy"/>
    <property type="evidence" value="ECO:0007669"/>
    <property type="project" value="TreeGrafter"/>
</dbReference>
<evidence type="ECO:0000256" key="9">
    <source>
        <dbReference type="ARBA" id="ARBA00023006"/>
    </source>
</evidence>
<dbReference type="PANTHER" id="PTHR22624">
    <property type="entry name" value="CYSTEINE PROTEASE ATG4"/>
    <property type="match status" value="1"/>
</dbReference>
<reference evidence="16" key="1">
    <citation type="submission" date="2016-06" db="UniProtKB">
        <authorList>
            <consortium name="WormBaseParasite"/>
        </authorList>
    </citation>
    <scope>IDENTIFICATION</scope>
</reference>
<comment type="function">
    <text evidence="11">Cysteine protease that plays a key role in autophagy by mediating both proteolytic activation and delipidation of ATG8 family proteins.</text>
</comment>
<dbReference type="EC" id="3.4.22.-" evidence="11"/>
<keyword evidence="6 11" id="KW-0378">Hydrolase</keyword>
<feature type="compositionally biased region" description="Polar residues" evidence="12">
    <location>
        <begin position="223"/>
        <end position="234"/>
    </location>
</feature>
<dbReference type="InterPro" id="IPR046792">
    <property type="entry name" value="Peptidase_C54_cat"/>
</dbReference>
<dbReference type="GO" id="GO:0005737">
    <property type="term" value="C:cytoplasm"/>
    <property type="evidence" value="ECO:0007669"/>
    <property type="project" value="UniProtKB-SubCell"/>
</dbReference>
<dbReference type="GO" id="GO:0000045">
    <property type="term" value="P:autophagosome assembly"/>
    <property type="evidence" value="ECO:0007669"/>
    <property type="project" value="TreeGrafter"/>
</dbReference>
<dbReference type="GO" id="GO:0000423">
    <property type="term" value="P:mitophagy"/>
    <property type="evidence" value="ECO:0007669"/>
    <property type="project" value="TreeGrafter"/>
</dbReference>
<dbReference type="Proteomes" id="UP000272942">
    <property type="component" value="Unassembled WGS sequence"/>
</dbReference>
<keyword evidence="9 11" id="KW-0072">Autophagy</keyword>
<dbReference type="InterPro" id="IPR005078">
    <property type="entry name" value="Peptidase_C54"/>
</dbReference>
<evidence type="ECO:0000256" key="4">
    <source>
        <dbReference type="ARBA" id="ARBA00022490"/>
    </source>
</evidence>